<protein>
    <submittedName>
        <fullName evidence="2">Uncharacterized protein</fullName>
    </submittedName>
</protein>
<accession>A0A0F7L1P0</accession>
<feature type="transmembrane region" description="Helical" evidence="1">
    <location>
        <begin position="19"/>
        <end position="39"/>
    </location>
</feature>
<evidence type="ECO:0000256" key="1">
    <source>
        <dbReference type="SAM" id="Phobius"/>
    </source>
</evidence>
<organism evidence="2">
    <name type="scientific">Pseudomonas aeruginosa (strain ATCC 15692 / DSM 22644 / CIP 104116 / JCM 14847 / LMG 12228 / 1C / PRS 101 / PAO1)</name>
    <dbReference type="NCBI Taxonomy" id="208964"/>
    <lineage>
        <taxon>Bacteria</taxon>
        <taxon>Pseudomonadati</taxon>
        <taxon>Pseudomonadota</taxon>
        <taxon>Gammaproteobacteria</taxon>
        <taxon>Pseudomonadales</taxon>
        <taxon>Pseudomonadaceae</taxon>
        <taxon>Pseudomonas</taxon>
    </lineage>
</organism>
<sequence length="73" mass="7753">MATCNVTGGTRRDLTKYRITFAVSLAVLIGTGGMFWHAYRTHAGWLNSGDVAVRDAIMDGTIQPPADGKGGAR</sequence>
<evidence type="ECO:0000313" key="2">
    <source>
        <dbReference type="EMBL" id="AKH45408.1"/>
    </source>
</evidence>
<dbReference type="AlphaFoldDB" id="A0A0F7L1P0"/>
<name>A0A0F7L1P0_PSEAE</name>
<keyword evidence="1" id="KW-0472">Membrane</keyword>
<keyword evidence="1" id="KW-0812">Transmembrane</keyword>
<dbReference type="EMBL" id="KP873172">
    <property type="protein sequence ID" value="AKH45408.1"/>
    <property type="molecule type" value="Genomic_DNA"/>
</dbReference>
<proteinExistence type="predicted"/>
<geneLocation type="plasmid" evidence="2">
    <name>pAMBL1</name>
</geneLocation>
<keyword evidence="1" id="KW-1133">Transmembrane helix</keyword>
<reference evidence="2" key="1">
    <citation type="submission" date="2015-03" db="EMBL/GenBank/DDBJ databases">
        <title>Complete sequence of plasmid pAMBL1 carrying blaVIM-1 from Pseudomonas aeruginosa.</title>
        <authorList>
            <person name="San Millan A."/>
        </authorList>
    </citation>
    <scope>NUCLEOTIDE SEQUENCE</scope>
    <source>
        <strain evidence="2">PAO1</strain>
        <plasmid evidence="2">pAMBL1</plasmid>
    </source>
</reference>
<keyword evidence="2" id="KW-0614">Plasmid</keyword>
<dbReference type="RefSeq" id="WP_015670328.1">
    <property type="nucleotide sequence ID" value="NZ_KP873172.1"/>
</dbReference>